<name>A0A0K1E8L1_CHOCO</name>
<evidence type="ECO:0000313" key="6">
    <source>
        <dbReference type="Proteomes" id="UP000067626"/>
    </source>
</evidence>
<organism evidence="5 6">
    <name type="scientific">Chondromyces crocatus</name>
    <dbReference type="NCBI Taxonomy" id="52"/>
    <lineage>
        <taxon>Bacteria</taxon>
        <taxon>Pseudomonadati</taxon>
        <taxon>Myxococcota</taxon>
        <taxon>Polyangia</taxon>
        <taxon>Polyangiales</taxon>
        <taxon>Polyangiaceae</taxon>
        <taxon>Chondromyces</taxon>
    </lineage>
</organism>
<evidence type="ECO:0000259" key="4">
    <source>
        <dbReference type="Pfam" id="PF08719"/>
    </source>
</evidence>
<reference evidence="5 6" key="1">
    <citation type="submission" date="2015-07" db="EMBL/GenBank/DDBJ databases">
        <title>Genome analysis of myxobacterium Chondromyces crocatus Cm c5 reveals a high potential for natural compound synthesis and the genetic basis for the loss of fruiting body formation.</title>
        <authorList>
            <person name="Zaburannyi N."/>
            <person name="Bunk B."/>
            <person name="Maier J."/>
            <person name="Overmann J."/>
            <person name="Mueller R."/>
        </authorList>
    </citation>
    <scope>NUCLEOTIDE SEQUENCE [LARGE SCALE GENOMIC DNA]</scope>
    <source>
        <strain evidence="5 6">Cm c5</strain>
    </source>
</reference>
<evidence type="ECO:0000256" key="2">
    <source>
        <dbReference type="ARBA" id="ARBA00000751"/>
    </source>
</evidence>
<evidence type="ECO:0000313" key="5">
    <source>
        <dbReference type="EMBL" id="AKT37189.1"/>
    </source>
</evidence>
<comment type="catalytic activity">
    <reaction evidence="1">
        <text>5-amino-6-(5-phospho-D-ribosylamino)uracil + H2O = 5,6-diaminouracil + D-ribose 5-phosphate</text>
        <dbReference type="Rhea" id="RHEA:55020"/>
        <dbReference type="ChEBI" id="CHEBI:15377"/>
        <dbReference type="ChEBI" id="CHEBI:46252"/>
        <dbReference type="ChEBI" id="CHEBI:58453"/>
        <dbReference type="ChEBI" id="CHEBI:78346"/>
    </reaction>
</comment>
<feature type="region of interest" description="Disordered" evidence="3">
    <location>
        <begin position="155"/>
        <end position="175"/>
    </location>
</feature>
<dbReference type="Pfam" id="PF08719">
    <property type="entry name" value="NADAR"/>
    <property type="match status" value="1"/>
</dbReference>
<sequence>MSPWRDRVTIYFYLPRDEWGFLSNFSPHGVALDGTYWPTVEHFFQAAKFTETDPAHAVRIQRAHKPKDAARLGRDRGHPLRCDWEEVKDDVMRRGVRCKFETHDELRRALLDTGDAELVEASPTDFYWGCGNDGSGLNRLGLILMEVRAALRATPAVESPVDPSDGRLTPKGRRH</sequence>
<dbReference type="AlphaFoldDB" id="A0A0K1E8L1"/>
<dbReference type="KEGG" id="ccro:CMC5_013190"/>
<feature type="domain" description="NADAR" evidence="4">
    <location>
        <begin position="11"/>
        <end position="152"/>
    </location>
</feature>
<dbReference type="Gene3D" id="1.10.357.40">
    <property type="entry name" value="YbiA-like"/>
    <property type="match status" value="1"/>
</dbReference>
<keyword evidence="6" id="KW-1185">Reference proteome</keyword>
<protein>
    <recommendedName>
        <fullName evidence="4">NADAR domain-containing protein</fullName>
    </recommendedName>
</protein>
<evidence type="ECO:0000256" key="3">
    <source>
        <dbReference type="SAM" id="MobiDB-lite"/>
    </source>
</evidence>
<dbReference type="InterPro" id="IPR012816">
    <property type="entry name" value="NADAR"/>
</dbReference>
<dbReference type="EMBL" id="CP012159">
    <property type="protein sequence ID" value="AKT37189.1"/>
    <property type="molecule type" value="Genomic_DNA"/>
</dbReference>
<dbReference type="STRING" id="52.CMC5_013190"/>
<evidence type="ECO:0000256" key="1">
    <source>
        <dbReference type="ARBA" id="ARBA00000022"/>
    </source>
</evidence>
<dbReference type="Proteomes" id="UP000067626">
    <property type="component" value="Chromosome"/>
</dbReference>
<accession>A0A0K1E8L1</accession>
<dbReference type="InterPro" id="IPR037238">
    <property type="entry name" value="YbiA-like_sf"/>
</dbReference>
<comment type="catalytic activity">
    <reaction evidence="2">
        <text>2,5-diamino-6-hydroxy-4-(5-phosphoribosylamino)-pyrimidine + H2O = 2,5,6-triamino-4-hydroxypyrimidine + D-ribose 5-phosphate</text>
        <dbReference type="Rhea" id="RHEA:23436"/>
        <dbReference type="ChEBI" id="CHEBI:15377"/>
        <dbReference type="ChEBI" id="CHEBI:58614"/>
        <dbReference type="ChEBI" id="CHEBI:78346"/>
        <dbReference type="ChEBI" id="CHEBI:137796"/>
    </reaction>
</comment>
<dbReference type="CDD" id="cd15457">
    <property type="entry name" value="NADAR"/>
    <property type="match status" value="1"/>
</dbReference>
<proteinExistence type="predicted"/>
<dbReference type="SUPFAM" id="SSF143990">
    <property type="entry name" value="YbiA-like"/>
    <property type="match status" value="1"/>
</dbReference>
<dbReference type="NCBIfam" id="TIGR02464">
    <property type="entry name" value="ribofla_fusion"/>
    <property type="match status" value="1"/>
</dbReference>
<gene>
    <name evidence="5" type="ORF">CMC5_013190</name>
</gene>